<protein>
    <submittedName>
        <fullName evidence="1">Uncharacterized protein</fullName>
    </submittedName>
</protein>
<accession>A0ACC1SAE9</accession>
<name>A0ACC1SAE9_9HYPO</name>
<evidence type="ECO:0000313" key="2">
    <source>
        <dbReference type="Proteomes" id="UP001148629"/>
    </source>
</evidence>
<organism evidence="1 2">
    <name type="scientific">Fusarium decemcellulare</name>
    <dbReference type="NCBI Taxonomy" id="57161"/>
    <lineage>
        <taxon>Eukaryota</taxon>
        <taxon>Fungi</taxon>
        <taxon>Dikarya</taxon>
        <taxon>Ascomycota</taxon>
        <taxon>Pezizomycotina</taxon>
        <taxon>Sordariomycetes</taxon>
        <taxon>Hypocreomycetidae</taxon>
        <taxon>Hypocreales</taxon>
        <taxon>Nectriaceae</taxon>
        <taxon>Fusarium</taxon>
        <taxon>Fusarium decemcellulare species complex</taxon>
    </lineage>
</organism>
<proteinExistence type="predicted"/>
<dbReference type="EMBL" id="JANRMS010000718">
    <property type="protein sequence ID" value="KAJ3535330.1"/>
    <property type="molecule type" value="Genomic_DNA"/>
</dbReference>
<sequence>MKARLRELTQSHAHRNKEHHTANEKGPHSADMSIGEGASSPMSFIGHIPKQGSTTASPDSSVQGILSEYSTDYVESVEMLMSRYSLVEASSVDLDFSDETMSQGAVSTRGSWLLDADAPTDGSCSKIIAGDYLDLDRLLERQGFCVPGLAGHDNRSCFCYARDEVTSNDWVTASGPTPNASDILTPSAIEVPISVFSRTDSFGNTALHLLAARDATKEHLMKATTVAPDDVLNAINTANQTFLHVLGSFWFEDTVSAAAVLPRLLEQLRLRNFNITARDVYGRNFFHLLKAAVPDGPTMESFLQPYDRHMIARRDAFGVTPTGTRSGPIPLLEQYSSAEFSDNSTVTDYAGLLLRTRTASSVPSLEDSYGRNGLHFLADAILSEETLQHNVGLPAGASSSKRAASRNRNSRRVAESSRETLSLRKVLVDHLLDAGVDPNHYDNDGNTVLMVFAARLPEDDVFELPCKIIRRLVEGGADINARNRLGETALHIAVRTGHNLAMRTLVEAGANVYARDGDGRSVLDVVDAKIIRAKDVNSYARYEGARAWLSGTKGRAVQNPTIKQEWGMRKMSES</sequence>
<reference evidence="1" key="1">
    <citation type="submission" date="2022-08" db="EMBL/GenBank/DDBJ databases">
        <title>Genome Sequence of Fusarium decemcellulare.</title>
        <authorList>
            <person name="Buettner E."/>
        </authorList>
    </citation>
    <scope>NUCLEOTIDE SEQUENCE</scope>
    <source>
        <strain evidence="1">Babe19</strain>
    </source>
</reference>
<comment type="caution">
    <text evidence="1">The sequence shown here is derived from an EMBL/GenBank/DDBJ whole genome shotgun (WGS) entry which is preliminary data.</text>
</comment>
<gene>
    <name evidence="1" type="ORF">NM208_g7174</name>
</gene>
<dbReference type="Proteomes" id="UP001148629">
    <property type="component" value="Unassembled WGS sequence"/>
</dbReference>
<evidence type="ECO:0000313" key="1">
    <source>
        <dbReference type="EMBL" id="KAJ3535330.1"/>
    </source>
</evidence>
<keyword evidence="2" id="KW-1185">Reference proteome</keyword>